<gene>
    <name evidence="3" type="ORF">DWW32_09565</name>
</gene>
<dbReference type="Gene3D" id="2.60.40.3100">
    <property type="entry name" value="Arylsulphate sulphotransferase monomer, N-terminal domain"/>
    <property type="match status" value="1"/>
</dbReference>
<dbReference type="EMBL" id="QRYQ01000020">
    <property type="protein sequence ID" value="RGU90041.1"/>
    <property type="molecule type" value="Genomic_DNA"/>
</dbReference>
<comment type="caution">
    <text evidence="3">The sequence shown here is derived from an EMBL/GenBank/DDBJ whole genome shotgun (WGS) entry which is preliminary data.</text>
</comment>
<evidence type="ECO:0000313" key="4">
    <source>
        <dbReference type="Proteomes" id="UP000265489"/>
    </source>
</evidence>
<dbReference type="InterPro" id="IPR010262">
    <property type="entry name" value="Arylsulfotransferase_bact"/>
</dbReference>
<sequence>MKKKLGNILIFVLIIGLTIGYGIYKDSQSKVTVNKIYTMEYQEQALSDLENEKGNGNYTLQNIFMKYNPFSTNTQSMYVYFNTYKAAKITYTVSCADYADFTATAYQAKEFQKEHEFQLIGLIPDCTNTITITATYKDGTSQSISTNYTMESLLGDEDIQLKQVSGSKQDLGNGLYTLLGNDADDQDFVYMYDTNGILRGEIPIIGYCSHRMLMQNQTLYMSVSTHRMAAINHLGRIEHIYNLGNYIVHHDYQFDQDGNLILLATNEEKNSVEDCIIKLDVETEEVSELLDLEDLFKSYKESTDHKEGSKWDWMHINTLQYLDDDSVILSSRETSSILKIKDVSTNPSIDYIIGNEDFWKDTDYTEYLYTKIGDFLTSGGQHTVTYMEDDSLESSQYYLYMFNNNFGYSKTRKDYDWTVNEGIQTSITEGTTSYYYQYLVDENEGTYTLVNSFEVPFSAYVSSAQNLGDHIVVDSGIAGLLSIYDTDGNLEQQFSIKKNDRFIYRIYYYDYKGYYFS</sequence>
<dbReference type="AlphaFoldDB" id="A0A395W5K2"/>
<keyword evidence="1" id="KW-0472">Membrane</keyword>
<dbReference type="InterPro" id="IPR053143">
    <property type="entry name" value="Arylsulfate_ST"/>
</dbReference>
<keyword evidence="1" id="KW-1133">Transmembrane helix</keyword>
<dbReference type="Proteomes" id="UP000265489">
    <property type="component" value="Unassembled WGS sequence"/>
</dbReference>
<protein>
    <recommendedName>
        <fullName evidence="2">Arylsulfotransferase N-terminal domain-containing protein</fullName>
    </recommendedName>
</protein>
<evidence type="ECO:0000256" key="1">
    <source>
        <dbReference type="SAM" id="Phobius"/>
    </source>
</evidence>
<dbReference type="GeneID" id="66580220"/>
<feature type="transmembrane region" description="Helical" evidence="1">
    <location>
        <begin position="7"/>
        <end position="24"/>
    </location>
</feature>
<proteinExistence type="predicted"/>
<dbReference type="PANTHER" id="PTHR35340:SF5">
    <property type="entry name" value="ASST-DOMAIN-CONTAINING PROTEIN"/>
    <property type="match status" value="1"/>
</dbReference>
<dbReference type="Pfam" id="PF17425">
    <property type="entry name" value="Arylsulfotran_N"/>
    <property type="match status" value="1"/>
</dbReference>
<evidence type="ECO:0000313" key="3">
    <source>
        <dbReference type="EMBL" id="RGU90041.1"/>
    </source>
</evidence>
<dbReference type="PANTHER" id="PTHR35340">
    <property type="entry name" value="PQQ ENZYME REPEAT PROTEIN-RELATED"/>
    <property type="match status" value="1"/>
</dbReference>
<dbReference type="InterPro" id="IPR035391">
    <property type="entry name" value="Arylsulfotran_N"/>
</dbReference>
<keyword evidence="1" id="KW-0812">Transmembrane</keyword>
<dbReference type="InterPro" id="IPR038477">
    <property type="entry name" value="ASST_N_sf"/>
</dbReference>
<organism evidence="3 4">
    <name type="scientific">Holdemanella biformis</name>
    <dbReference type="NCBI Taxonomy" id="1735"/>
    <lineage>
        <taxon>Bacteria</taxon>
        <taxon>Bacillati</taxon>
        <taxon>Bacillota</taxon>
        <taxon>Erysipelotrichia</taxon>
        <taxon>Erysipelotrichales</taxon>
        <taxon>Erysipelotrichaceae</taxon>
        <taxon>Holdemanella</taxon>
    </lineage>
</organism>
<name>A0A395W5K2_9FIRM</name>
<dbReference type="Pfam" id="PF05935">
    <property type="entry name" value="Arylsulfotrans"/>
    <property type="match status" value="1"/>
</dbReference>
<dbReference type="GO" id="GO:0004062">
    <property type="term" value="F:aryl sulfotransferase activity"/>
    <property type="evidence" value="ECO:0007669"/>
    <property type="project" value="InterPro"/>
</dbReference>
<feature type="domain" description="Arylsulfotransferase N-terminal" evidence="2">
    <location>
        <begin position="65"/>
        <end position="151"/>
    </location>
</feature>
<dbReference type="SUPFAM" id="SSF50998">
    <property type="entry name" value="Quinoprotein alcohol dehydrogenase-like"/>
    <property type="match status" value="1"/>
</dbReference>
<accession>A0A395W5K2</accession>
<dbReference type="InterPro" id="IPR011047">
    <property type="entry name" value="Quinoprotein_ADH-like_sf"/>
</dbReference>
<evidence type="ECO:0000259" key="2">
    <source>
        <dbReference type="Pfam" id="PF17425"/>
    </source>
</evidence>
<reference evidence="3 4" key="1">
    <citation type="submission" date="2018-08" db="EMBL/GenBank/DDBJ databases">
        <title>A genome reference for cultivated species of the human gut microbiota.</title>
        <authorList>
            <person name="Zou Y."/>
            <person name="Xue W."/>
            <person name="Luo G."/>
        </authorList>
    </citation>
    <scope>NUCLEOTIDE SEQUENCE [LARGE SCALE GENOMIC DNA]</scope>
    <source>
        <strain evidence="3 4">AF15-20</strain>
    </source>
</reference>
<dbReference type="RefSeq" id="WP_118325606.1">
    <property type="nucleotide sequence ID" value="NZ_CATXNH010000017.1"/>
</dbReference>